<accession>A0A8H6LTE7</accession>
<dbReference type="Proteomes" id="UP000521943">
    <property type="component" value="Unassembled WGS sequence"/>
</dbReference>
<proteinExistence type="predicted"/>
<keyword evidence="2" id="KW-1185">Reference proteome</keyword>
<name>A0A8H6LTE7_9AGAR</name>
<evidence type="ECO:0000313" key="1">
    <source>
        <dbReference type="EMBL" id="KAF6741574.1"/>
    </source>
</evidence>
<comment type="caution">
    <text evidence="1">The sequence shown here is derived from an EMBL/GenBank/DDBJ whole genome shotgun (WGS) entry which is preliminary data.</text>
</comment>
<organism evidence="1 2">
    <name type="scientific">Ephemerocybe angulata</name>
    <dbReference type="NCBI Taxonomy" id="980116"/>
    <lineage>
        <taxon>Eukaryota</taxon>
        <taxon>Fungi</taxon>
        <taxon>Dikarya</taxon>
        <taxon>Basidiomycota</taxon>
        <taxon>Agaricomycotina</taxon>
        <taxon>Agaricomycetes</taxon>
        <taxon>Agaricomycetidae</taxon>
        <taxon>Agaricales</taxon>
        <taxon>Agaricineae</taxon>
        <taxon>Psathyrellaceae</taxon>
        <taxon>Ephemerocybe</taxon>
    </lineage>
</organism>
<dbReference type="AlphaFoldDB" id="A0A8H6LTE7"/>
<dbReference type="EMBL" id="JACGCI010000234">
    <property type="protein sequence ID" value="KAF6741574.1"/>
    <property type="molecule type" value="Genomic_DNA"/>
</dbReference>
<protein>
    <submittedName>
        <fullName evidence="1">Uncharacterized protein</fullName>
    </submittedName>
</protein>
<evidence type="ECO:0000313" key="2">
    <source>
        <dbReference type="Proteomes" id="UP000521943"/>
    </source>
</evidence>
<sequence>MRTSADPPKRPLAIQYVPDFLLGDAMRLWCLRWTIGTSIIAVYYSAYICSVLGKFSSWWVCMTKCPIGICLAESGKKKDMRPHDWRGDPRWNGAESDLPFQGYVICLVNNKLVNDGGYGWRNATLTSSFLNMATHEIFDLTTGKGYAMNIIHAGLLNSRQAYNGLSLVQCQLTMANLRQLDLIDAVLLNGRQT</sequence>
<gene>
    <name evidence="1" type="ORF">DFP72DRAFT_861973</name>
</gene>
<reference evidence="1 2" key="1">
    <citation type="submission" date="2020-07" db="EMBL/GenBank/DDBJ databases">
        <title>Comparative genomics of pyrophilous fungi reveals a link between fire events and developmental genes.</title>
        <authorList>
            <consortium name="DOE Joint Genome Institute"/>
            <person name="Steindorff A.S."/>
            <person name="Carver A."/>
            <person name="Calhoun S."/>
            <person name="Stillman K."/>
            <person name="Liu H."/>
            <person name="Lipzen A."/>
            <person name="Pangilinan J."/>
            <person name="Labutti K."/>
            <person name="Bruns T.D."/>
            <person name="Grigoriev I.V."/>
        </authorList>
    </citation>
    <scope>NUCLEOTIDE SEQUENCE [LARGE SCALE GENOMIC DNA]</scope>
    <source>
        <strain evidence="1 2">CBS 144469</strain>
    </source>
</reference>